<gene>
    <name evidence="2" type="ORF">SAMN05216499_10428</name>
</gene>
<dbReference type="PANTHER" id="PTHR35040">
    <property type="match status" value="1"/>
</dbReference>
<dbReference type="EMBL" id="FRBI01000004">
    <property type="protein sequence ID" value="SHL39436.1"/>
    <property type="molecule type" value="Genomic_DNA"/>
</dbReference>
<feature type="compositionally biased region" description="Basic residues" evidence="1">
    <location>
        <begin position="1"/>
        <end position="11"/>
    </location>
</feature>
<proteinExistence type="predicted"/>
<evidence type="ECO:0000313" key="2">
    <source>
        <dbReference type="EMBL" id="SHL39436.1"/>
    </source>
</evidence>
<evidence type="ECO:0000313" key="3">
    <source>
        <dbReference type="Proteomes" id="UP000184111"/>
    </source>
</evidence>
<accession>A0A1M7A9W5</accession>
<feature type="region of interest" description="Disordered" evidence="1">
    <location>
        <begin position="1"/>
        <end position="36"/>
    </location>
</feature>
<dbReference type="PANTHER" id="PTHR35040:SF9">
    <property type="entry name" value="4-LIKE CELL SURFACE PROTEIN, PUTATIVE (AFU_ORTHOLOGUE AFUA_4G14080)-RELATED"/>
    <property type="match status" value="1"/>
</dbReference>
<sequence>MPCPRIARRRPGVTAAPAGVPPRPRGPYATDPLPRPVAATGAPARSLLVPLYVHPAVDPGAWRALERAAERLYGVVVNVADGPGRGGPDAMIAGAAGRLRAAGVRLFGYVDTDYATRPAQEVERDVRWHREWYGVCGVFLDRAAAGRDRLPYYRRVVSAARRGGARTAVLNPGVHPDPGYAAVGDLLVTYEGNWTDYAAATVPGWTAAHPPDRFCHLVYGVPGTAAARAVARTAAGRGAAVHCAVPGGPPNPWQHVPAGAA</sequence>
<evidence type="ECO:0000256" key="1">
    <source>
        <dbReference type="SAM" id="MobiDB-lite"/>
    </source>
</evidence>
<organism evidence="2 3">
    <name type="scientific">Actinacidiphila paucisporea</name>
    <dbReference type="NCBI Taxonomy" id="310782"/>
    <lineage>
        <taxon>Bacteria</taxon>
        <taxon>Bacillati</taxon>
        <taxon>Actinomycetota</taxon>
        <taxon>Actinomycetes</taxon>
        <taxon>Kitasatosporales</taxon>
        <taxon>Streptomycetaceae</taxon>
        <taxon>Actinacidiphila</taxon>
    </lineage>
</organism>
<protein>
    <submittedName>
        <fullName evidence="2">Spherulation-specific family 4</fullName>
    </submittedName>
</protein>
<reference evidence="2 3" key="1">
    <citation type="submission" date="2016-11" db="EMBL/GenBank/DDBJ databases">
        <authorList>
            <person name="Jaros S."/>
            <person name="Januszkiewicz K."/>
            <person name="Wedrychowicz H."/>
        </authorList>
    </citation>
    <scope>NUCLEOTIDE SEQUENCE [LARGE SCALE GENOMIC DNA]</scope>
    <source>
        <strain evidence="2 3">CGMCC 4.2025</strain>
    </source>
</reference>
<dbReference type="Pfam" id="PF12138">
    <property type="entry name" value="Spherulin4"/>
    <property type="match status" value="1"/>
</dbReference>
<dbReference type="Proteomes" id="UP000184111">
    <property type="component" value="Unassembled WGS sequence"/>
</dbReference>
<keyword evidence="3" id="KW-1185">Reference proteome</keyword>
<dbReference type="InterPro" id="IPR021986">
    <property type="entry name" value="Spherulin4"/>
</dbReference>
<dbReference type="STRING" id="310782.SAMN05216499_10428"/>
<name>A0A1M7A9W5_9ACTN</name>
<dbReference type="AlphaFoldDB" id="A0A1M7A9W5"/>